<dbReference type="Pfam" id="PF00072">
    <property type="entry name" value="Response_reg"/>
    <property type="match status" value="1"/>
</dbReference>
<dbReference type="GO" id="GO:0000976">
    <property type="term" value="F:transcription cis-regulatory region binding"/>
    <property type="evidence" value="ECO:0007669"/>
    <property type="project" value="TreeGrafter"/>
</dbReference>
<dbReference type="Gene3D" id="6.10.250.690">
    <property type="match status" value="1"/>
</dbReference>
<dbReference type="InterPro" id="IPR001867">
    <property type="entry name" value="OmpR/PhoB-type_DNA-bd"/>
</dbReference>
<dbReference type="RefSeq" id="WP_092566167.1">
    <property type="nucleotide sequence ID" value="NZ_FNQV01000022.1"/>
</dbReference>
<keyword evidence="4 7" id="KW-0238">DNA-binding</keyword>
<evidence type="ECO:0000256" key="2">
    <source>
        <dbReference type="ARBA" id="ARBA00023012"/>
    </source>
</evidence>
<organism evidence="10 11">
    <name type="scientific">Bowdeniella nasicola</name>
    <dbReference type="NCBI Taxonomy" id="208480"/>
    <lineage>
        <taxon>Bacteria</taxon>
        <taxon>Bacillati</taxon>
        <taxon>Actinomycetota</taxon>
        <taxon>Actinomycetes</taxon>
        <taxon>Actinomycetales</taxon>
        <taxon>Actinomycetaceae</taxon>
        <taxon>Bowdeniella</taxon>
    </lineage>
</organism>
<keyword evidence="11" id="KW-1185">Reference proteome</keyword>
<reference evidence="11" key="1">
    <citation type="submission" date="2016-10" db="EMBL/GenBank/DDBJ databases">
        <authorList>
            <person name="Varghese N."/>
            <person name="Submissions S."/>
        </authorList>
    </citation>
    <scope>NUCLEOTIDE SEQUENCE [LARGE SCALE GENOMIC DNA]</scope>
    <source>
        <strain evidence="11">KPR-1</strain>
    </source>
</reference>
<dbReference type="GO" id="GO:0032993">
    <property type="term" value="C:protein-DNA complex"/>
    <property type="evidence" value="ECO:0007669"/>
    <property type="project" value="TreeGrafter"/>
</dbReference>
<dbReference type="OrthoDB" id="4481605at2"/>
<dbReference type="PANTHER" id="PTHR48111:SF1">
    <property type="entry name" value="TWO-COMPONENT RESPONSE REGULATOR ORR33"/>
    <property type="match status" value="1"/>
</dbReference>
<keyword evidence="3" id="KW-0805">Transcription regulation</keyword>
<dbReference type="Gene3D" id="3.40.50.2300">
    <property type="match status" value="1"/>
</dbReference>
<dbReference type="InterPro" id="IPR039420">
    <property type="entry name" value="WalR-like"/>
</dbReference>
<dbReference type="Gene3D" id="1.10.10.10">
    <property type="entry name" value="Winged helix-like DNA-binding domain superfamily/Winged helix DNA-binding domain"/>
    <property type="match status" value="1"/>
</dbReference>
<evidence type="ECO:0000313" key="10">
    <source>
        <dbReference type="EMBL" id="SEA77848.1"/>
    </source>
</evidence>
<dbReference type="Proteomes" id="UP000199288">
    <property type="component" value="Unassembled WGS sequence"/>
</dbReference>
<dbReference type="InterPro" id="IPR036388">
    <property type="entry name" value="WH-like_DNA-bd_sf"/>
</dbReference>
<dbReference type="SMART" id="SM00448">
    <property type="entry name" value="REC"/>
    <property type="match status" value="1"/>
</dbReference>
<dbReference type="AlphaFoldDB" id="A0A1H4DZA9"/>
<dbReference type="EMBL" id="FNQV01000022">
    <property type="protein sequence ID" value="SEA77848.1"/>
    <property type="molecule type" value="Genomic_DNA"/>
</dbReference>
<evidence type="ECO:0000313" key="11">
    <source>
        <dbReference type="Proteomes" id="UP000199288"/>
    </source>
</evidence>
<dbReference type="Pfam" id="PF00486">
    <property type="entry name" value="Trans_reg_C"/>
    <property type="match status" value="1"/>
</dbReference>
<dbReference type="GO" id="GO:0000156">
    <property type="term" value="F:phosphorelay response regulator activity"/>
    <property type="evidence" value="ECO:0007669"/>
    <property type="project" value="TreeGrafter"/>
</dbReference>
<dbReference type="SMART" id="SM00862">
    <property type="entry name" value="Trans_reg_C"/>
    <property type="match status" value="1"/>
</dbReference>
<dbReference type="PROSITE" id="PS51755">
    <property type="entry name" value="OMPR_PHOB"/>
    <property type="match status" value="1"/>
</dbReference>
<dbReference type="SUPFAM" id="SSF52172">
    <property type="entry name" value="CheY-like"/>
    <property type="match status" value="1"/>
</dbReference>
<evidence type="ECO:0000256" key="4">
    <source>
        <dbReference type="ARBA" id="ARBA00023125"/>
    </source>
</evidence>
<accession>A0A1H4DZA9</accession>
<dbReference type="CDD" id="cd00383">
    <property type="entry name" value="trans_reg_C"/>
    <property type="match status" value="1"/>
</dbReference>
<dbReference type="GO" id="GO:0005829">
    <property type="term" value="C:cytosol"/>
    <property type="evidence" value="ECO:0007669"/>
    <property type="project" value="TreeGrafter"/>
</dbReference>
<sequence>MNNDGSGRILIVEDEPQMADIIAFVLAKHDFEPTVATTGEAGWRTLRSKDFDAVVLDVMLPDLSGLALCSRIRTASDIPIIFLSALGSEDERIAGLEAGADDYLAKPFSPRELALRVKALLARTRTGGSHVITVGSLAIDTSQPVAIYHGDRLQLTSTSHAILRALAARPGEVVTVKELLNEVWQTSSGLGGKQMVKTAIYRLRQELGEAGDLVVTRRGAGYSLKK</sequence>
<dbReference type="InterPro" id="IPR001789">
    <property type="entry name" value="Sig_transdc_resp-reg_receiver"/>
</dbReference>
<name>A0A1H4DZA9_9ACTO</name>
<dbReference type="FunFam" id="3.40.50.2300:FF:000001">
    <property type="entry name" value="DNA-binding response regulator PhoB"/>
    <property type="match status" value="1"/>
</dbReference>
<feature type="modified residue" description="4-aspartylphosphate" evidence="6">
    <location>
        <position position="57"/>
    </location>
</feature>
<keyword evidence="1 6" id="KW-0597">Phosphoprotein</keyword>
<dbReference type="PANTHER" id="PTHR48111">
    <property type="entry name" value="REGULATOR OF RPOS"/>
    <property type="match status" value="1"/>
</dbReference>
<dbReference type="PROSITE" id="PS50110">
    <property type="entry name" value="RESPONSE_REGULATORY"/>
    <property type="match status" value="1"/>
</dbReference>
<evidence type="ECO:0000259" key="8">
    <source>
        <dbReference type="PROSITE" id="PS50110"/>
    </source>
</evidence>
<dbReference type="GO" id="GO:0006355">
    <property type="term" value="P:regulation of DNA-templated transcription"/>
    <property type="evidence" value="ECO:0007669"/>
    <property type="project" value="InterPro"/>
</dbReference>
<dbReference type="CDD" id="cd17574">
    <property type="entry name" value="REC_OmpR"/>
    <property type="match status" value="1"/>
</dbReference>
<evidence type="ECO:0000256" key="7">
    <source>
        <dbReference type="PROSITE-ProRule" id="PRU01091"/>
    </source>
</evidence>
<evidence type="ECO:0000256" key="5">
    <source>
        <dbReference type="ARBA" id="ARBA00023163"/>
    </source>
</evidence>
<dbReference type="InterPro" id="IPR011006">
    <property type="entry name" value="CheY-like_superfamily"/>
</dbReference>
<evidence type="ECO:0000256" key="1">
    <source>
        <dbReference type="ARBA" id="ARBA00022553"/>
    </source>
</evidence>
<proteinExistence type="predicted"/>
<gene>
    <name evidence="10" type="ORF">SAMN02910418_02392</name>
</gene>
<protein>
    <submittedName>
        <fullName evidence="10">DNA-binding response regulator, OmpR family, contains REC and winged-helix (WHTH) domain</fullName>
    </submittedName>
</protein>
<feature type="domain" description="OmpR/PhoB-type" evidence="9">
    <location>
        <begin position="129"/>
        <end position="226"/>
    </location>
</feature>
<feature type="DNA-binding region" description="OmpR/PhoB-type" evidence="7">
    <location>
        <begin position="129"/>
        <end position="226"/>
    </location>
</feature>
<evidence type="ECO:0000256" key="3">
    <source>
        <dbReference type="ARBA" id="ARBA00023015"/>
    </source>
</evidence>
<evidence type="ECO:0000256" key="6">
    <source>
        <dbReference type="PROSITE-ProRule" id="PRU00169"/>
    </source>
</evidence>
<feature type="domain" description="Response regulatory" evidence="8">
    <location>
        <begin position="8"/>
        <end position="121"/>
    </location>
</feature>
<keyword evidence="5" id="KW-0804">Transcription</keyword>
<evidence type="ECO:0000259" key="9">
    <source>
        <dbReference type="PROSITE" id="PS51755"/>
    </source>
</evidence>
<keyword evidence="2" id="KW-0902">Two-component regulatory system</keyword>